<dbReference type="CDD" id="cd08646">
    <property type="entry name" value="FMT_core_Met-tRNA-FMT_N"/>
    <property type="match status" value="1"/>
</dbReference>
<evidence type="ECO:0000259" key="7">
    <source>
        <dbReference type="Pfam" id="PF02911"/>
    </source>
</evidence>
<evidence type="ECO:0000313" key="9">
    <source>
        <dbReference type="Proteomes" id="UP000824111"/>
    </source>
</evidence>
<keyword evidence="3 5" id="KW-0808">Transferase</keyword>
<dbReference type="InterPro" id="IPR005793">
    <property type="entry name" value="Formyl_trans_C"/>
</dbReference>
<reference evidence="8" key="2">
    <citation type="journal article" date="2021" name="PeerJ">
        <title>Extensive microbial diversity within the chicken gut microbiome revealed by metagenomics and culture.</title>
        <authorList>
            <person name="Gilroy R."/>
            <person name="Ravi A."/>
            <person name="Getino M."/>
            <person name="Pursley I."/>
            <person name="Horton D.L."/>
            <person name="Alikhan N.F."/>
            <person name="Baker D."/>
            <person name="Gharbi K."/>
            <person name="Hall N."/>
            <person name="Watson M."/>
            <person name="Adriaenssens E.M."/>
            <person name="Foster-Nyarko E."/>
            <person name="Jarju S."/>
            <person name="Secka A."/>
            <person name="Antonio M."/>
            <person name="Oren A."/>
            <person name="Chaudhuri R.R."/>
            <person name="La Ragione R."/>
            <person name="Hildebrand F."/>
            <person name="Pallen M.J."/>
        </authorList>
    </citation>
    <scope>NUCLEOTIDE SEQUENCE</scope>
    <source>
        <strain evidence="8">ChiSjej4B22-9803</strain>
    </source>
</reference>
<dbReference type="FunFam" id="3.40.50.12230:FF:000001">
    <property type="entry name" value="Methionyl-tRNA formyltransferase"/>
    <property type="match status" value="1"/>
</dbReference>
<accession>A0A9D1LTT2</accession>
<dbReference type="PANTHER" id="PTHR11138:SF5">
    <property type="entry name" value="METHIONYL-TRNA FORMYLTRANSFERASE, MITOCHONDRIAL"/>
    <property type="match status" value="1"/>
</dbReference>
<evidence type="ECO:0000256" key="1">
    <source>
        <dbReference type="ARBA" id="ARBA00010699"/>
    </source>
</evidence>
<evidence type="ECO:0000256" key="3">
    <source>
        <dbReference type="ARBA" id="ARBA00022679"/>
    </source>
</evidence>
<name>A0A9D1LTT2_9FIRM</name>
<dbReference type="Proteomes" id="UP000824111">
    <property type="component" value="Unassembled WGS sequence"/>
</dbReference>
<dbReference type="InterPro" id="IPR011034">
    <property type="entry name" value="Formyl_transferase-like_C_sf"/>
</dbReference>
<dbReference type="InterPro" id="IPR002376">
    <property type="entry name" value="Formyl_transf_N"/>
</dbReference>
<dbReference type="EMBL" id="DVND01000015">
    <property type="protein sequence ID" value="HIU47861.1"/>
    <property type="molecule type" value="Genomic_DNA"/>
</dbReference>
<evidence type="ECO:0000313" key="8">
    <source>
        <dbReference type="EMBL" id="HIU47861.1"/>
    </source>
</evidence>
<sequence length="308" mass="34143">MRILFMGTPDIAAVCLKRLLDDGFDIVGAVTQPDKPKGRGQKLAPPEVKVLAQERGIPVYQPERLKNGELQPVLEELRPELIAVVAYGKILPQYVLDAPKFGCINMHASLLPKYRGAAPVQWAVINGEQYTGVTTMKMDEGLDTGDMLLSERLEIGMYETSAELFERIAVLGAKVLAETIRNIETIIPIPQEHSAHTYAPMIRKEMGRIDWNQPPKTIVKLICGMNSWPLAYTHYKGEQVKILSARLSDEIPGGACGRIVRHDQGKGLLVSCKDGAVYIQEVQFAGKKRMHIDAYLLGHTMDMGAILE</sequence>
<dbReference type="InterPro" id="IPR001555">
    <property type="entry name" value="GART_AS"/>
</dbReference>
<proteinExistence type="inferred from homology"/>
<dbReference type="PANTHER" id="PTHR11138">
    <property type="entry name" value="METHIONYL-TRNA FORMYLTRANSFERASE"/>
    <property type="match status" value="1"/>
</dbReference>
<dbReference type="GO" id="GO:0004479">
    <property type="term" value="F:methionyl-tRNA formyltransferase activity"/>
    <property type="evidence" value="ECO:0007669"/>
    <property type="project" value="UniProtKB-UniRule"/>
</dbReference>
<comment type="similarity">
    <text evidence="1 5">Belongs to the Fmt family.</text>
</comment>
<feature type="domain" description="Formyl transferase C-terminal" evidence="7">
    <location>
        <begin position="202"/>
        <end position="299"/>
    </location>
</feature>
<comment type="function">
    <text evidence="5">Attaches a formyl group to the free amino group of methionyl-tRNA(fMet). The formyl group appears to play a dual role in the initiator identity of N-formylmethionyl-tRNA by promoting its recognition by IF2 and preventing the misappropriation of this tRNA by the elongation apparatus.</text>
</comment>
<dbReference type="Gene3D" id="3.40.50.12230">
    <property type="match status" value="1"/>
</dbReference>
<feature type="domain" description="Formyl transferase N-terminal" evidence="6">
    <location>
        <begin position="1"/>
        <end position="179"/>
    </location>
</feature>
<reference evidence="8" key="1">
    <citation type="submission" date="2020-10" db="EMBL/GenBank/DDBJ databases">
        <authorList>
            <person name="Gilroy R."/>
        </authorList>
    </citation>
    <scope>NUCLEOTIDE SEQUENCE</scope>
    <source>
        <strain evidence="8">ChiSjej4B22-9803</strain>
    </source>
</reference>
<dbReference type="SUPFAM" id="SSF53328">
    <property type="entry name" value="Formyltransferase"/>
    <property type="match status" value="1"/>
</dbReference>
<dbReference type="EC" id="2.1.2.9" evidence="2 5"/>
<evidence type="ECO:0000256" key="2">
    <source>
        <dbReference type="ARBA" id="ARBA00012261"/>
    </source>
</evidence>
<feature type="binding site" evidence="5">
    <location>
        <begin position="109"/>
        <end position="112"/>
    </location>
    <ligand>
        <name>(6S)-5,6,7,8-tetrahydrofolate</name>
        <dbReference type="ChEBI" id="CHEBI:57453"/>
    </ligand>
</feature>
<gene>
    <name evidence="5" type="primary">fmt</name>
    <name evidence="8" type="ORF">IAB04_00700</name>
</gene>
<dbReference type="InterPro" id="IPR036477">
    <property type="entry name" value="Formyl_transf_N_sf"/>
</dbReference>
<dbReference type="HAMAP" id="MF_00182">
    <property type="entry name" value="Formyl_trans"/>
    <property type="match status" value="1"/>
</dbReference>
<dbReference type="GO" id="GO:0005829">
    <property type="term" value="C:cytosol"/>
    <property type="evidence" value="ECO:0007669"/>
    <property type="project" value="TreeGrafter"/>
</dbReference>
<dbReference type="Pfam" id="PF02911">
    <property type="entry name" value="Formyl_trans_C"/>
    <property type="match status" value="1"/>
</dbReference>
<dbReference type="Pfam" id="PF00551">
    <property type="entry name" value="Formyl_trans_N"/>
    <property type="match status" value="1"/>
</dbReference>
<dbReference type="PROSITE" id="PS00373">
    <property type="entry name" value="GART"/>
    <property type="match status" value="1"/>
</dbReference>
<evidence type="ECO:0000259" key="6">
    <source>
        <dbReference type="Pfam" id="PF00551"/>
    </source>
</evidence>
<evidence type="ECO:0000256" key="5">
    <source>
        <dbReference type="HAMAP-Rule" id="MF_00182"/>
    </source>
</evidence>
<evidence type="ECO:0000256" key="4">
    <source>
        <dbReference type="ARBA" id="ARBA00022917"/>
    </source>
</evidence>
<dbReference type="InterPro" id="IPR044135">
    <property type="entry name" value="Met-tRNA-FMT_C"/>
</dbReference>
<keyword evidence="4 5" id="KW-0648">Protein biosynthesis</keyword>
<dbReference type="AlphaFoldDB" id="A0A9D1LTT2"/>
<organism evidence="8 9">
    <name type="scientific">Candidatus Avimonoglobus intestinipullorum</name>
    <dbReference type="NCBI Taxonomy" id="2840699"/>
    <lineage>
        <taxon>Bacteria</taxon>
        <taxon>Bacillati</taxon>
        <taxon>Bacillota</taxon>
        <taxon>Clostridia</taxon>
        <taxon>Eubacteriales</taxon>
        <taxon>Candidatus Avimonoglobus</taxon>
    </lineage>
</organism>
<comment type="caution">
    <text evidence="8">The sequence shown here is derived from an EMBL/GenBank/DDBJ whole genome shotgun (WGS) entry which is preliminary data.</text>
</comment>
<dbReference type="InterPro" id="IPR005794">
    <property type="entry name" value="Fmt"/>
</dbReference>
<dbReference type="SUPFAM" id="SSF50486">
    <property type="entry name" value="FMT C-terminal domain-like"/>
    <property type="match status" value="1"/>
</dbReference>
<dbReference type="CDD" id="cd08704">
    <property type="entry name" value="Met_tRNA_FMT_C"/>
    <property type="match status" value="1"/>
</dbReference>
<comment type="catalytic activity">
    <reaction evidence="5">
        <text>L-methionyl-tRNA(fMet) + (6R)-10-formyltetrahydrofolate = N-formyl-L-methionyl-tRNA(fMet) + (6S)-5,6,7,8-tetrahydrofolate + H(+)</text>
        <dbReference type="Rhea" id="RHEA:24380"/>
        <dbReference type="Rhea" id="RHEA-COMP:9952"/>
        <dbReference type="Rhea" id="RHEA-COMP:9953"/>
        <dbReference type="ChEBI" id="CHEBI:15378"/>
        <dbReference type="ChEBI" id="CHEBI:57453"/>
        <dbReference type="ChEBI" id="CHEBI:78530"/>
        <dbReference type="ChEBI" id="CHEBI:78844"/>
        <dbReference type="ChEBI" id="CHEBI:195366"/>
        <dbReference type="EC" id="2.1.2.9"/>
    </reaction>
</comment>
<dbReference type="NCBIfam" id="TIGR00460">
    <property type="entry name" value="fmt"/>
    <property type="match status" value="1"/>
</dbReference>
<dbReference type="InterPro" id="IPR041711">
    <property type="entry name" value="Met-tRNA-FMT_N"/>
</dbReference>
<protein>
    <recommendedName>
        <fullName evidence="2 5">Methionyl-tRNA formyltransferase</fullName>
        <ecNumber evidence="2 5">2.1.2.9</ecNumber>
    </recommendedName>
</protein>